<accession>A0A2T7NN13</accession>
<dbReference type="AlphaFoldDB" id="A0A2T7NN13"/>
<name>A0A2T7NN13_POMCA</name>
<keyword evidence="3" id="KW-1185">Reference proteome</keyword>
<evidence type="ECO:0000313" key="3">
    <source>
        <dbReference type="Proteomes" id="UP000245119"/>
    </source>
</evidence>
<dbReference type="Proteomes" id="UP000245119">
    <property type="component" value="Linkage Group LG11"/>
</dbReference>
<proteinExistence type="predicted"/>
<evidence type="ECO:0000313" key="2">
    <source>
        <dbReference type="EMBL" id="PVD22560.1"/>
    </source>
</evidence>
<sequence length="84" mass="9078">MLGKNLSEVREGKSATVGVGGKESGMVDKHSADESRYKVGLTGEEGKHMTCTCTCCYLPLGTEGSTCYNTGGKILQYLKKRRNK</sequence>
<organism evidence="2 3">
    <name type="scientific">Pomacea canaliculata</name>
    <name type="common">Golden apple snail</name>
    <dbReference type="NCBI Taxonomy" id="400727"/>
    <lineage>
        <taxon>Eukaryota</taxon>
        <taxon>Metazoa</taxon>
        <taxon>Spiralia</taxon>
        <taxon>Lophotrochozoa</taxon>
        <taxon>Mollusca</taxon>
        <taxon>Gastropoda</taxon>
        <taxon>Caenogastropoda</taxon>
        <taxon>Architaenioglossa</taxon>
        <taxon>Ampullarioidea</taxon>
        <taxon>Ampullariidae</taxon>
        <taxon>Pomacea</taxon>
    </lineage>
</organism>
<protein>
    <submittedName>
        <fullName evidence="2">Uncharacterized protein</fullName>
    </submittedName>
</protein>
<evidence type="ECO:0000256" key="1">
    <source>
        <dbReference type="SAM" id="MobiDB-lite"/>
    </source>
</evidence>
<dbReference type="EMBL" id="PZQS01000011">
    <property type="protein sequence ID" value="PVD22560.1"/>
    <property type="molecule type" value="Genomic_DNA"/>
</dbReference>
<feature type="region of interest" description="Disordered" evidence="1">
    <location>
        <begin position="1"/>
        <end position="34"/>
    </location>
</feature>
<feature type="compositionally biased region" description="Basic and acidic residues" evidence="1">
    <location>
        <begin position="25"/>
        <end position="34"/>
    </location>
</feature>
<gene>
    <name evidence="2" type="ORF">C0Q70_18376</name>
</gene>
<reference evidence="2 3" key="1">
    <citation type="submission" date="2018-04" db="EMBL/GenBank/DDBJ databases">
        <title>The genome of golden apple snail Pomacea canaliculata provides insight into stress tolerance and invasive adaptation.</title>
        <authorList>
            <person name="Liu C."/>
            <person name="Liu B."/>
            <person name="Ren Y."/>
            <person name="Zhang Y."/>
            <person name="Wang H."/>
            <person name="Li S."/>
            <person name="Jiang F."/>
            <person name="Yin L."/>
            <person name="Zhang G."/>
            <person name="Qian W."/>
            <person name="Fan W."/>
        </authorList>
    </citation>
    <scope>NUCLEOTIDE SEQUENCE [LARGE SCALE GENOMIC DNA]</scope>
    <source>
        <strain evidence="2">SZHN2017</strain>
        <tissue evidence="2">Muscle</tissue>
    </source>
</reference>
<comment type="caution">
    <text evidence="2">The sequence shown here is derived from an EMBL/GenBank/DDBJ whole genome shotgun (WGS) entry which is preliminary data.</text>
</comment>